<feature type="domain" description="CobE/GbiG C-terminal" evidence="1">
    <location>
        <begin position="15"/>
        <end position="167"/>
    </location>
</feature>
<sequence>MINEFTKIQWVQRVLWIGIGCQHGTSREFIENAIQQVCRSYHLASSAIAGVATIDTKANEAGIIELCHDNNWPLKTFSASVLNSVEVPHPSNMVVAKVGTKSVAEAAALCAIELNYCPIVQNRQDACSIKSEYCCRVGKMPTHERLLVPKQIFRSEEKAGSVTVAVAVCAIAHRG</sequence>
<comment type="caution">
    <text evidence="2">The sequence shown here is derived from an EMBL/GenBank/DDBJ whole genome shotgun (WGS) entry which is preliminary data.</text>
</comment>
<dbReference type="PANTHER" id="PTHR37477:SF1">
    <property type="entry name" value="COBALT-PRECORRIN-5A HYDROLASE"/>
    <property type="match status" value="1"/>
</dbReference>
<gene>
    <name evidence="2" type="ORF">WMG39_22120</name>
</gene>
<name>A0ABU8YT28_9CYAN</name>
<evidence type="ECO:0000313" key="3">
    <source>
        <dbReference type="Proteomes" id="UP001384579"/>
    </source>
</evidence>
<evidence type="ECO:0000313" key="2">
    <source>
        <dbReference type="EMBL" id="MEK0187529.1"/>
    </source>
</evidence>
<dbReference type="Gene3D" id="3.30.420.180">
    <property type="entry name" value="CobE/GbiG C-terminal domain"/>
    <property type="match status" value="1"/>
</dbReference>
<keyword evidence="3" id="KW-1185">Reference proteome</keyword>
<organism evidence="2 3">
    <name type="scientific">Microcoleus anatoxicus PTRS2</name>
    <dbReference type="NCBI Taxonomy" id="2705321"/>
    <lineage>
        <taxon>Bacteria</taxon>
        <taxon>Bacillati</taxon>
        <taxon>Cyanobacteriota</taxon>
        <taxon>Cyanophyceae</taxon>
        <taxon>Oscillatoriophycideae</taxon>
        <taxon>Oscillatoriales</taxon>
        <taxon>Microcoleaceae</taxon>
        <taxon>Microcoleus</taxon>
        <taxon>Microcoleus anatoxicus</taxon>
    </lineage>
</organism>
<protein>
    <submittedName>
        <fullName evidence="2">Cobalamin biosynthesis protein</fullName>
    </submittedName>
</protein>
<dbReference type="InterPro" id="IPR002750">
    <property type="entry name" value="CobE/GbiG_C"/>
</dbReference>
<accession>A0ABU8YT28</accession>
<dbReference type="InterPro" id="IPR052553">
    <property type="entry name" value="CbiG_hydrolase"/>
</dbReference>
<proteinExistence type="predicted"/>
<dbReference type="SUPFAM" id="SSF159664">
    <property type="entry name" value="CobE/GbiG C-terminal domain-like"/>
    <property type="match status" value="1"/>
</dbReference>
<dbReference type="Proteomes" id="UP001384579">
    <property type="component" value="Unassembled WGS sequence"/>
</dbReference>
<dbReference type="RefSeq" id="WP_340525001.1">
    <property type="nucleotide sequence ID" value="NZ_JBBLXS010000376.1"/>
</dbReference>
<dbReference type="Pfam" id="PF01890">
    <property type="entry name" value="CbiG_C"/>
    <property type="match status" value="1"/>
</dbReference>
<evidence type="ECO:0000259" key="1">
    <source>
        <dbReference type="Pfam" id="PF01890"/>
    </source>
</evidence>
<dbReference type="PANTHER" id="PTHR37477">
    <property type="entry name" value="COBALT-PRECORRIN-5A HYDROLASE"/>
    <property type="match status" value="1"/>
</dbReference>
<reference evidence="2 3" key="1">
    <citation type="journal article" date="2020" name="Harmful Algae">
        <title>Molecular and morphological characterization of a novel dihydroanatoxin-a producing Microcoleus species (cyanobacteria) from the Russian River, California, USA.</title>
        <authorList>
            <person name="Conklin K.Y."/>
            <person name="Stancheva R."/>
            <person name="Otten T.G."/>
            <person name="Fadness R."/>
            <person name="Boyer G.L."/>
            <person name="Read B."/>
            <person name="Zhang X."/>
            <person name="Sheath R.G."/>
        </authorList>
    </citation>
    <scope>NUCLEOTIDE SEQUENCE [LARGE SCALE GENOMIC DNA]</scope>
    <source>
        <strain evidence="2 3">PTRS2</strain>
    </source>
</reference>
<dbReference type="EMBL" id="JBBLXS010000376">
    <property type="protein sequence ID" value="MEK0187529.1"/>
    <property type="molecule type" value="Genomic_DNA"/>
</dbReference>
<dbReference type="InterPro" id="IPR036518">
    <property type="entry name" value="CobE/GbiG_C_sf"/>
</dbReference>